<dbReference type="PROSITE" id="PS00211">
    <property type="entry name" value="ABC_TRANSPORTER_1"/>
    <property type="match status" value="1"/>
</dbReference>
<dbReference type="GO" id="GO:0015421">
    <property type="term" value="F:ABC-type oligopeptide transporter activity"/>
    <property type="evidence" value="ECO:0007669"/>
    <property type="project" value="TreeGrafter"/>
</dbReference>
<evidence type="ECO:0000313" key="13">
    <source>
        <dbReference type="Proteomes" id="UP000288943"/>
    </source>
</evidence>
<dbReference type="GO" id="GO:0005886">
    <property type="term" value="C:plasma membrane"/>
    <property type="evidence" value="ECO:0007669"/>
    <property type="project" value="UniProtKB-SubCell"/>
</dbReference>
<dbReference type="InterPro" id="IPR017871">
    <property type="entry name" value="ABC_transporter-like_CS"/>
</dbReference>
<feature type="transmembrane region" description="Helical" evidence="8">
    <location>
        <begin position="53"/>
        <end position="74"/>
    </location>
</feature>
<feature type="domain" description="ABC transmembrane type-1" evidence="10">
    <location>
        <begin position="22"/>
        <end position="299"/>
    </location>
</feature>
<dbReference type="SUPFAM" id="SSF52540">
    <property type="entry name" value="P-loop containing nucleoside triphosphate hydrolases"/>
    <property type="match status" value="1"/>
</dbReference>
<dbReference type="RefSeq" id="WP_042225805.1">
    <property type="nucleotide sequence ID" value="NZ_CP026520.1"/>
</dbReference>
<keyword evidence="5 12" id="KW-0067">ATP-binding</keyword>
<comment type="subcellular location">
    <subcellularLocation>
        <location evidence="1">Cell membrane</location>
        <topology evidence="1">Multi-pass membrane protein</topology>
    </subcellularLocation>
</comment>
<dbReference type="InterPro" id="IPR003439">
    <property type="entry name" value="ABC_transporter-like_ATP-bd"/>
</dbReference>
<evidence type="ECO:0000259" key="10">
    <source>
        <dbReference type="PROSITE" id="PS50929"/>
    </source>
</evidence>
<reference evidence="11 14" key="2">
    <citation type="submission" date="2022-05" db="EMBL/GenBank/DDBJ databases">
        <title>Genome Sequencing of Bee-Associated Microbes.</title>
        <authorList>
            <person name="Dunlap C."/>
        </authorList>
    </citation>
    <scope>NUCLEOTIDE SEQUENCE [LARGE SCALE GENOMIC DNA]</scope>
    <source>
        <strain evidence="11 14">NRRL B-23120</strain>
    </source>
</reference>
<dbReference type="InterPro" id="IPR027417">
    <property type="entry name" value="P-loop_NTPase"/>
</dbReference>
<keyword evidence="3 8" id="KW-0812">Transmembrane</keyword>
<keyword evidence="14" id="KW-1185">Reference proteome</keyword>
<dbReference type="FunFam" id="3.40.50.300:FF:000218">
    <property type="entry name" value="Multidrug ABC transporter ATP-binding protein"/>
    <property type="match status" value="1"/>
</dbReference>
<protein>
    <submittedName>
        <fullName evidence="11 12">ABC transporter ATP-binding protein</fullName>
    </submittedName>
</protein>
<organism evidence="12 13">
    <name type="scientific">Paenibacillus chitinolyticus</name>
    <dbReference type="NCBI Taxonomy" id="79263"/>
    <lineage>
        <taxon>Bacteria</taxon>
        <taxon>Bacillati</taxon>
        <taxon>Bacillota</taxon>
        <taxon>Bacilli</taxon>
        <taxon>Bacillales</taxon>
        <taxon>Paenibacillaceae</taxon>
        <taxon>Paenibacillus</taxon>
    </lineage>
</organism>
<dbReference type="Pfam" id="PF00005">
    <property type="entry name" value="ABC_tran"/>
    <property type="match status" value="1"/>
</dbReference>
<comment type="similarity">
    <text evidence="2">Belongs to the ABC transporter superfamily.</text>
</comment>
<keyword evidence="6 8" id="KW-1133">Transmembrane helix</keyword>
<dbReference type="InterPro" id="IPR036640">
    <property type="entry name" value="ABC1_TM_sf"/>
</dbReference>
<feature type="transmembrane region" description="Helical" evidence="8">
    <location>
        <begin position="245"/>
        <end position="264"/>
    </location>
</feature>
<dbReference type="InterPro" id="IPR039421">
    <property type="entry name" value="Type_1_exporter"/>
</dbReference>
<feature type="transmembrane region" description="Helical" evidence="8">
    <location>
        <begin position="158"/>
        <end position="175"/>
    </location>
</feature>
<dbReference type="Pfam" id="PF00664">
    <property type="entry name" value="ABC_membrane"/>
    <property type="match status" value="1"/>
</dbReference>
<dbReference type="Proteomes" id="UP001527202">
    <property type="component" value="Unassembled WGS sequence"/>
</dbReference>
<evidence type="ECO:0000313" key="12">
    <source>
        <dbReference type="EMBL" id="QAV19061.1"/>
    </source>
</evidence>
<dbReference type="SMART" id="SM00382">
    <property type="entry name" value="AAA"/>
    <property type="match status" value="1"/>
</dbReference>
<evidence type="ECO:0000256" key="2">
    <source>
        <dbReference type="ARBA" id="ARBA00005417"/>
    </source>
</evidence>
<keyword evidence="7 8" id="KW-0472">Membrane</keyword>
<evidence type="ECO:0000256" key="3">
    <source>
        <dbReference type="ARBA" id="ARBA00022692"/>
    </source>
</evidence>
<accession>A0A410WXS9</accession>
<dbReference type="EMBL" id="CP026520">
    <property type="protein sequence ID" value="QAV19061.1"/>
    <property type="molecule type" value="Genomic_DNA"/>
</dbReference>
<evidence type="ECO:0000256" key="8">
    <source>
        <dbReference type="SAM" id="Phobius"/>
    </source>
</evidence>
<keyword evidence="4" id="KW-0547">Nucleotide-binding</keyword>
<sequence length="591" mass="65737">MLRRFFAYYKPYKGLFMLDFSCAIIAALLELAFPLAVNRVIDDLLPSGKWEWIAWGCVGLLGIYVISAALNYVVTYWGHKLGINIESDMRTKLFNHVQKLSFRFFDNNKTGHLVSRMTNDLMDIGEIAHHGPEDLFIAVMTLAGAFGIMLGINWKLAVLTFIIVPGMISLSLYFSRKMSLAFDKMFESIADYNARVENNVSGIRVVQAFTNENYEIAKFASNNGQFRRSKLLAYRIMAWNSSISYLLMKIISLFVLLCGTWFVLAKQMSYGEFIAFVMLSNVFLGPIKQINSVIEMYPKGIAGFKRYLEILELEPDVADAPDARDVDRLAGNIRYRNVSFGYENKETVLNGLNLSIRPGETVAFVGPSGAGKTTLCSLLPRFYEVTDGAITIDGIDVREMKLESLRSHIGIVQQEVFLFDGTIRENIAYGKLGASDGEIREAAKRAQLEELILSLPEGLDTRIGERGVKLSGGQKQRLSIARMFLKNPPILILDEATSALDSETEAVIQEALWELSKGRTTLIIAHRLATVKHADRIVVVSKEGIAEQGSHEELLAGGGAYSKLYAAQFGAELLNKLGSAIPREERAAGTV</sequence>
<gene>
    <name evidence="11" type="ORF">M5X16_21460</name>
    <name evidence="12" type="ORF">PC41400_15780</name>
</gene>
<evidence type="ECO:0000259" key="9">
    <source>
        <dbReference type="PROSITE" id="PS50893"/>
    </source>
</evidence>
<evidence type="ECO:0000256" key="6">
    <source>
        <dbReference type="ARBA" id="ARBA00022989"/>
    </source>
</evidence>
<reference evidence="12 13" key="1">
    <citation type="submission" date="2018-01" db="EMBL/GenBank/DDBJ databases">
        <title>The whole genome sequencing and assembly of Paenibacillus chitinolyticus KCCM 41400 strain.</title>
        <authorList>
            <person name="Kim J.-Y."/>
            <person name="Park M.-K."/>
            <person name="Lee Y.-J."/>
            <person name="Yi H."/>
            <person name="Bahn Y.-S."/>
            <person name="Kim J.F."/>
            <person name="Lee D.-W."/>
        </authorList>
    </citation>
    <scope>NUCLEOTIDE SEQUENCE [LARGE SCALE GENOMIC DNA]</scope>
    <source>
        <strain evidence="12 13">KCCM 41400</strain>
    </source>
</reference>
<dbReference type="SUPFAM" id="SSF90123">
    <property type="entry name" value="ABC transporter transmembrane region"/>
    <property type="match status" value="1"/>
</dbReference>
<dbReference type="PANTHER" id="PTHR43394">
    <property type="entry name" value="ATP-DEPENDENT PERMEASE MDL1, MITOCHONDRIAL"/>
    <property type="match status" value="1"/>
</dbReference>
<dbReference type="OrthoDB" id="9770415at2"/>
<dbReference type="PROSITE" id="PS50929">
    <property type="entry name" value="ABC_TM1F"/>
    <property type="match status" value="1"/>
</dbReference>
<feature type="domain" description="ABC transporter" evidence="9">
    <location>
        <begin position="333"/>
        <end position="567"/>
    </location>
</feature>
<dbReference type="InterPro" id="IPR011527">
    <property type="entry name" value="ABC1_TM_dom"/>
</dbReference>
<dbReference type="PANTHER" id="PTHR43394:SF1">
    <property type="entry name" value="ATP-BINDING CASSETTE SUB-FAMILY B MEMBER 10, MITOCHONDRIAL"/>
    <property type="match status" value="1"/>
</dbReference>
<evidence type="ECO:0000313" key="11">
    <source>
        <dbReference type="EMBL" id="MCY9598318.1"/>
    </source>
</evidence>
<dbReference type="Proteomes" id="UP000288943">
    <property type="component" value="Chromosome"/>
</dbReference>
<dbReference type="GO" id="GO:0005524">
    <property type="term" value="F:ATP binding"/>
    <property type="evidence" value="ECO:0007669"/>
    <property type="project" value="UniProtKB-KW"/>
</dbReference>
<dbReference type="InterPro" id="IPR003593">
    <property type="entry name" value="AAA+_ATPase"/>
</dbReference>
<dbReference type="GeneID" id="95376272"/>
<dbReference type="KEGG" id="pchi:PC41400_15780"/>
<name>A0A410WXS9_9BACL</name>
<dbReference type="Gene3D" id="3.40.50.300">
    <property type="entry name" value="P-loop containing nucleotide triphosphate hydrolases"/>
    <property type="match status" value="1"/>
</dbReference>
<dbReference type="FunFam" id="1.20.1560.10:FF:000053">
    <property type="entry name" value="Multidrug ABC transporter ATP-binding protein"/>
    <property type="match status" value="1"/>
</dbReference>
<dbReference type="CDD" id="cd03251">
    <property type="entry name" value="ABCC_MsbA"/>
    <property type="match status" value="1"/>
</dbReference>
<evidence type="ECO:0000313" key="14">
    <source>
        <dbReference type="Proteomes" id="UP001527202"/>
    </source>
</evidence>
<feature type="transmembrane region" description="Helical" evidence="8">
    <location>
        <begin position="12"/>
        <end position="33"/>
    </location>
</feature>
<dbReference type="Gene3D" id="1.20.1560.10">
    <property type="entry name" value="ABC transporter type 1, transmembrane domain"/>
    <property type="match status" value="1"/>
</dbReference>
<dbReference type="PROSITE" id="PS50893">
    <property type="entry name" value="ABC_TRANSPORTER_2"/>
    <property type="match status" value="1"/>
</dbReference>
<evidence type="ECO:0000256" key="7">
    <source>
        <dbReference type="ARBA" id="ARBA00023136"/>
    </source>
</evidence>
<dbReference type="AlphaFoldDB" id="A0A410WXS9"/>
<dbReference type="GO" id="GO:0016887">
    <property type="term" value="F:ATP hydrolysis activity"/>
    <property type="evidence" value="ECO:0007669"/>
    <property type="project" value="InterPro"/>
</dbReference>
<dbReference type="CDD" id="cd18549">
    <property type="entry name" value="ABC_6TM_YwjA_like"/>
    <property type="match status" value="1"/>
</dbReference>
<evidence type="ECO:0000256" key="4">
    <source>
        <dbReference type="ARBA" id="ARBA00022741"/>
    </source>
</evidence>
<feature type="transmembrane region" description="Helical" evidence="8">
    <location>
        <begin position="135"/>
        <end position="152"/>
    </location>
</feature>
<evidence type="ECO:0000256" key="5">
    <source>
        <dbReference type="ARBA" id="ARBA00022840"/>
    </source>
</evidence>
<evidence type="ECO:0000256" key="1">
    <source>
        <dbReference type="ARBA" id="ARBA00004651"/>
    </source>
</evidence>
<proteinExistence type="inferred from homology"/>
<dbReference type="EMBL" id="JAMDMJ010000029">
    <property type="protein sequence ID" value="MCY9598318.1"/>
    <property type="molecule type" value="Genomic_DNA"/>
</dbReference>